<dbReference type="PANTHER" id="PTHR30363">
    <property type="entry name" value="HTH-TYPE TRANSCRIPTIONAL REGULATOR SRLR-RELATED"/>
    <property type="match status" value="1"/>
</dbReference>
<evidence type="ECO:0000313" key="5">
    <source>
        <dbReference type="EMBL" id="SHL50941.1"/>
    </source>
</evidence>
<accession>A0A1M7B7L4</accession>
<sequence length="273" mass="30208">MSKKTDRINRLIDIIKTKNGASVKELAAMLGVSEMTIRRDLDVLEQHSIVNNVYGAAIYNPATDNPTFKGREGTDYDLSIPYDLSNAKSARDIEKKSIGAFAASLINPGDIIVIDTGSTTEMLAEHIPDDTNATVLCYNANILNSLRLKEDLTLIFSGGKYHPQTQMVESLQGVELIKSMRFTKAFISAAGVHPSLGITCVYDYEVPTKLAIMQSSVEKILLFDSSKFNQVKPAFFGSLTDFDTIITDDNISDYWKEMIQSKNIKLYTVLGSK</sequence>
<dbReference type="OrthoDB" id="9797223at2"/>
<dbReference type="PROSITE" id="PS00894">
    <property type="entry name" value="HTH_DEOR_1"/>
    <property type="match status" value="1"/>
</dbReference>
<proteinExistence type="predicted"/>
<keyword evidence="6" id="KW-1185">Reference proteome</keyword>
<evidence type="ECO:0000259" key="4">
    <source>
        <dbReference type="PROSITE" id="PS51000"/>
    </source>
</evidence>
<dbReference type="Gene3D" id="1.10.10.10">
    <property type="entry name" value="Winged helix-like DNA-binding domain superfamily/Winged helix DNA-binding domain"/>
    <property type="match status" value="1"/>
</dbReference>
<dbReference type="SMART" id="SM00420">
    <property type="entry name" value="HTH_DEOR"/>
    <property type="match status" value="1"/>
</dbReference>
<dbReference type="Gene3D" id="3.40.50.1360">
    <property type="match status" value="1"/>
</dbReference>
<gene>
    <name evidence="5" type="ORF">SAMN02745136_05056</name>
</gene>
<dbReference type="SUPFAM" id="SSF46785">
    <property type="entry name" value="Winged helix' DNA-binding domain"/>
    <property type="match status" value="1"/>
</dbReference>
<keyword evidence="1" id="KW-0805">Transcription regulation</keyword>
<reference evidence="5 6" key="1">
    <citation type="submission" date="2016-11" db="EMBL/GenBank/DDBJ databases">
        <authorList>
            <person name="Jaros S."/>
            <person name="Januszkiewicz K."/>
            <person name="Wedrychowicz H."/>
        </authorList>
    </citation>
    <scope>NUCLEOTIDE SEQUENCE [LARGE SCALE GENOMIC DNA]</scope>
    <source>
        <strain evidence="5 6">DSM 15929</strain>
    </source>
</reference>
<dbReference type="InterPro" id="IPR036390">
    <property type="entry name" value="WH_DNA-bd_sf"/>
</dbReference>
<dbReference type="STRING" id="1121322.SAMN02745136_05056"/>
<dbReference type="InterPro" id="IPR037171">
    <property type="entry name" value="NagB/RpiA_transferase-like"/>
</dbReference>
<feature type="domain" description="HTH deoR-type" evidence="4">
    <location>
        <begin position="4"/>
        <end position="59"/>
    </location>
</feature>
<dbReference type="InterPro" id="IPR001034">
    <property type="entry name" value="DeoR_HTH"/>
</dbReference>
<dbReference type="GO" id="GO:0003700">
    <property type="term" value="F:DNA-binding transcription factor activity"/>
    <property type="evidence" value="ECO:0007669"/>
    <property type="project" value="InterPro"/>
</dbReference>
<dbReference type="SMART" id="SM01134">
    <property type="entry name" value="DeoRC"/>
    <property type="match status" value="1"/>
</dbReference>
<dbReference type="AlphaFoldDB" id="A0A1M7B7L4"/>
<dbReference type="PROSITE" id="PS51000">
    <property type="entry name" value="HTH_DEOR_2"/>
    <property type="match status" value="1"/>
</dbReference>
<keyword evidence="3" id="KW-0804">Transcription</keyword>
<dbReference type="PANTHER" id="PTHR30363:SF8">
    <property type="entry name" value="DEOXYRIBOSE OPERON REPRESSOR"/>
    <property type="match status" value="1"/>
</dbReference>
<evidence type="ECO:0000256" key="1">
    <source>
        <dbReference type="ARBA" id="ARBA00023015"/>
    </source>
</evidence>
<name>A0A1M7B7L4_9FIRM</name>
<dbReference type="Pfam" id="PF08220">
    <property type="entry name" value="HTH_DeoR"/>
    <property type="match status" value="1"/>
</dbReference>
<dbReference type="InterPro" id="IPR050313">
    <property type="entry name" value="Carb_Metab_HTH_regulators"/>
</dbReference>
<evidence type="ECO:0000313" key="6">
    <source>
        <dbReference type="Proteomes" id="UP000184386"/>
    </source>
</evidence>
<dbReference type="Pfam" id="PF00455">
    <property type="entry name" value="DeoRC"/>
    <property type="match status" value="1"/>
</dbReference>
<dbReference type="InterPro" id="IPR018356">
    <property type="entry name" value="Tscrpt_reg_HTH_DeoR_CS"/>
</dbReference>
<dbReference type="Proteomes" id="UP000184386">
    <property type="component" value="Unassembled WGS sequence"/>
</dbReference>
<dbReference type="SUPFAM" id="SSF100950">
    <property type="entry name" value="NagB/RpiA/CoA transferase-like"/>
    <property type="match status" value="1"/>
</dbReference>
<dbReference type="InterPro" id="IPR036388">
    <property type="entry name" value="WH-like_DNA-bd_sf"/>
</dbReference>
<dbReference type="GO" id="GO:0003677">
    <property type="term" value="F:DNA binding"/>
    <property type="evidence" value="ECO:0007669"/>
    <property type="project" value="UniProtKB-KW"/>
</dbReference>
<dbReference type="RefSeq" id="WP_073279968.1">
    <property type="nucleotide sequence ID" value="NZ_FRAC01000035.1"/>
</dbReference>
<dbReference type="PRINTS" id="PR00037">
    <property type="entry name" value="HTHLACR"/>
</dbReference>
<organism evidence="5 6">
    <name type="scientific">Anaerocolumna jejuensis DSM 15929</name>
    <dbReference type="NCBI Taxonomy" id="1121322"/>
    <lineage>
        <taxon>Bacteria</taxon>
        <taxon>Bacillati</taxon>
        <taxon>Bacillota</taxon>
        <taxon>Clostridia</taxon>
        <taxon>Lachnospirales</taxon>
        <taxon>Lachnospiraceae</taxon>
        <taxon>Anaerocolumna</taxon>
    </lineage>
</organism>
<dbReference type="EMBL" id="FRAC01000035">
    <property type="protein sequence ID" value="SHL50941.1"/>
    <property type="molecule type" value="Genomic_DNA"/>
</dbReference>
<keyword evidence="2" id="KW-0238">DNA-binding</keyword>
<protein>
    <submittedName>
        <fullName evidence="5">Transcriptional regulator, DeoR family</fullName>
    </submittedName>
</protein>
<evidence type="ECO:0000256" key="2">
    <source>
        <dbReference type="ARBA" id="ARBA00023125"/>
    </source>
</evidence>
<evidence type="ECO:0000256" key="3">
    <source>
        <dbReference type="ARBA" id="ARBA00023163"/>
    </source>
</evidence>
<dbReference type="InterPro" id="IPR014036">
    <property type="entry name" value="DeoR-like_C"/>
</dbReference>